<dbReference type="PANTHER" id="PTHR43244:SF1">
    <property type="entry name" value="5,10-METHYLENETETRAHYDROMETHANOPTERIN REDUCTASE"/>
    <property type="match status" value="1"/>
</dbReference>
<evidence type="ECO:0000313" key="3">
    <source>
        <dbReference type="EMBL" id="QPC81428.1"/>
    </source>
</evidence>
<dbReference type="KEGG" id="pmet:G4Y79_17225"/>
<dbReference type="InterPro" id="IPR050564">
    <property type="entry name" value="F420-G6PD/mer"/>
</dbReference>
<dbReference type="SUPFAM" id="SSF51679">
    <property type="entry name" value="Bacterial luciferase-like"/>
    <property type="match status" value="1"/>
</dbReference>
<dbReference type="RefSeq" id="WP_195169501.1">
    <property type="nucleotide sequence ID" value="NZ_CP062983.1"/>
</dbReference>
<dbReference type="CDD" id="cd01097">
    <property type="entry name" value="Tetrahydromethanopterin_reductase"/>
    <property type="match status" value="1"/>
</dbReference>
<keyword evidence="1" id="KW-0560">Oxidoreductase</keyword>
<proteinExistence type="predicted"/>
<protein>
    <submittedName>
        <fullName evidence="3">LLM class flavin-dependent oxidoreductase</fullName>
    </submittedName>
</protein>
<dbReference type="InterPro" id="IPR011251">
    <property type="entry name" value="Luciferase-like_dom"/>
</dbReference>
<organism evidence="3 4">
    <name type="scientific">Phototrophicus methaneseepsis</name>
    <dbReference type="NCBI Taxonomy" id="2710758"/>
    <lineage>
        <taxon>Bacteria</taxon>
        <taxon>Bacillati</taxon>
        <taxon>Chloroflexota</taxon>
        <taxon>Candidatus Thermofontia</taxon>
        <taxon>Phototrophicales</taxon>
        <taxon>Phototrophicaceae</taxon>
        <taxon>Phototrophicus</taxon>
    </lineage>
</organism>
<dbReference type="Proteomes" id="UP000594468">
    <property type="component" value="Chromosome"/>
</dbReference>
<dbReference type="InterPro" id="IPR036661">
    <property type="entry name" value="Luciferase-like_sf"/>
</dbReference>
<gene>
    <name evidence="3" type="ORF">G4Y79_17225</name>
</gene>
<evidence type="ECO:0000313" key="4">
    <source>
        <dbReference type="Proteomes" id="UP000594468"/>
    </source>
</evidence>
<dbReference type="EMBL" id="CP062983">
    <property type="protein sequence ID" value="QPC81428.1"/>
    <property type="molecule type" value="Genomic_DNA"/>
</dbReference>
<name>A0A7S8E6X8_9CHLR</name>
<sequence>MKFSLRLNNDLPVQTYVRLAQQAEKAEFDQFWVSDDLFLRSAPVILSAVAVATTKIEIGSCILNPYTLNPGEMAMIAATLDELSGGRFNLGLSSGSADFLKWVGIDQKLPRTAVLETIDVFKRLMRGERAPLDGRALKWTEEAYLRFEPLREIPIYIGATSPKMVTEIGRHADGGLPLLLPPEHISNVMPYIQQGAQEAGRDMDEIDAAACIWVSISDDQAAAEDVLKEKIAYYGHAFSETILAQIGLTPDDFIDIDRAVAQENDIEKGKSLVTDQMLQIGIAGTAKSIIPRLEHLADLGAKHISFGPPLGPDLEAALDELSREVLPYFR</sequence>
<dbReference type="AlphaFoldDB" id="A0A7S8E6X8"/>
<keyword evidence="4" id="KW-1185">Reference proteome</keyword>
<dbReference type="PANTHER" id="PTHR43244">
    <property type="match status" value="1"/>
</dbReference>
<dbReference type="GO" id="GO:0016705">
    <property type="term" value="F:oxidoreductase activity, acting on paired donors, with incorporation or reduction of molecular oxygen"/>
    <property type="evidence" value="ECO:0007669"/>
    <property type="project" value="InterPro"/>
</dbReference>
<evidence type="ECO:0000256" key="1">
    <source>
        <dbReference type="ARBA" id="ARBA00023002"/>
    </source>
</evidence>
<evidence type="ECO:0000259" key="2">
    <source>
        <dbReference type="Pfam" id="PF00296"/>
    </source>
</evidence>
<dbReference type="Pfam" id="PF00296">
    <property type="entry name" value="Bac_luciferase"/>
    <property type="match status" value="1"/>
</dbReference>
<reference evidence="3 4" key="1">
    <citation type="submission" date="2020-02" db="EMBL/GenBank/DDBJ databases">
        <authorList>
            <person name="Zheng R.K."/>
            <person name="Sun C.M."/>
        </authorList>
    </citation>
    <scope>NUCLEOTIDE SEQUENCE [LARGE SCALE GENOMIC DNA]</scope>
    <source>
        <strain evidence="4">rifampicinis</strain>
    </source>
</reference>
<feature type="domain" description="Luciferase-like" evidence="2">
    <location>
        <begin position="13"/>
        <end position="302"/>
    </location>
</feature>
<dbReference type="Gene3D" id="3.20.20.30">
    <property type="entry name" value="Luciferase-like domain"/>
    <property type="match status" value="1"/>
</dbReference>
<accession>A0A7S8E6X8</accession>